<dbReference type="GO" id="GO:0016020">
    <property type="term" value="C:membrane"/>
    <property type="evidence" value="ECO:0007669"/>
    <property type="project" value="UniProtKB-SubCell"/>
</dbReference>
<evidence type="ECO:0000313" key="9">
    <source>
        <dbReference type="EMBL" id="RXJ64851.1"/>
    </source>
</evidence>
<evidence type="ECO:0000259" key="7">
    <source>
        <dbReference type="Pfam" id="PF00263"/>
    </source>
</evidence>
<proteinExistence type="inferred from homology"/>
<evidence type="ECO:0000256" key="3">
    <source>
        <dbReference type="ARBA" id="ARBA00022729"/>
    </source>
</evidence>
<dbReference type="Pfam" id="PF21305">
    <property type="entry name" value="type_II_gspD_N0"/>
    <property type="match status" value="1"/>
</dbReference>
<comment type="subcellular location">
    <subcellularLocation>
        <location evidence="1">Membrane</location>
    </subcellularLocation>
</comment>
<feature type="domain" description="Type II/III secretion system secretin-like" evidence="7">
    <location>
        <begin position="264"/>
        <end position="423"/>
    </location>
</feature>
<keyword evidence="4" id="KW-0472">Membrane</keyword>
<dbReference type="PANTHER" id="PTHR30332:SF24">
    <property type="entry name" value="SECRETIN GSPD-RELATED"/>
    <property type="match status" value="1"/>
</dbReference>
<evidence type="ECO:0000256" key="1">
    <source>
        <dbReference type="ARBA" id="ARBA00004370"/>
    </source>
</evidence>
<dbReference type="PRINTS" id="PR00811">
    <property type="entry name" value="BCTERIALGSPD"/>
</dbReference>
<dbReference type="Pfam" id="PF00263">
    <property type="entry name" value="Secretin"/>
    <property type="match status" value="1"/>
</dbReference>
<comment type="caution">
    <text evidence="9">The sequence shown here is derived from an EMBL/GenBank/DDBJ whole genome shotgun (WGS) entry which is preliminary data.</text>
</comment>
<gene>
    <name evidence="9" type="ORF">CRV06_02545</name>
</gene>
<dbReference type="InterPro" id="IPR001775">
    <property type="entry name" value="GspD/PilQ"/>
</dbReference>
<dbReference type="InterPro" id="IPR050810">
    <property type="entry name" value="Bact_Secretion_Sys_Channel"/>
</dbReference>
<keyword evidence="2" id="KW-0812">Transmembrane</keyword>
<reference evidence="9 10" key="1">
    <citation type="submission" date="2017-10" db="EMBL/GenBank/DDBJ databases">
        <title>Genomics of the genus Arcobacter.</title>
        <authorList>
            <person name="Perez-Cataluna A."/>
            <person name="Figueras M.J."/>
        </authorList>
    </citation>
    <scope>NUCLEOTIDE SEQUENCE [LARGE SCALE GENOMIC DNA]</scope>
    <source>
        <strain evidence="9 10">DSM 24636</strain>
    </source>
</reference>
<dbReference type="GO" id="GO:0009306">
    <property type="term" value="P:protein secretion"/>
    <property type="evidence" value="ECO:0007669"/>
    <property type="project" value="InterPro"/>
</dbReference>
<dbReference type="InterPro" id="IPR049371">
    <property type="entry name" value="GspD-like_N0"/>
</dbReference>
<protein>
    <submittedName>
        <fullName evidence="9">General secretion pathway protein GspD</fullName>
    </submittedName>
</protein>
<sequence length="485" mass="54763">MKLLFSFLFLSFHLPSSLFCSQLININFKDLDINELIKITSKEIEKNILVTNKIEGKLDFLSSSAIKKESLLDILKYTLKSKGYKIVQSKEILRVVKIDPKEENIELPKKEKKTDKIKNHCEILFLENIDAKNVEKVLNKIIEKRVYEKFSKPTVAVNEELNSIVLDGNLEEIENLKEFIKKLDIEKKQVYVKALIVELDNDLIEDIGIKFGILGGKSYSGGLYTFSSNLNGGEAIAINTSSIGLEIPNVTSTLALGASLNLLNKTYGLDIISEPSILCINNKASSIYVGETISIQTGTTVTDGGNTTNSYEREDVGLTLNVKPRVSKNNKVYLEVTTLVENIKNRDNTYFNPDTSKKEIKTQAILNNGESVIIGGLMEKKNEKTVQKVPFAGDIPLIGELFKNRSENSQNKNLVVVITPYIIPENRDLTYVRKELSKLKSLEDQFLEKVLIKLKKRKTKKVENKNETLSSKTLHKEMIKEYFGI</sequence>
<dbReference type="EMBL" id="PDKO01000001">
    <property type="protein sequence ID" value="RXJ64851.1"/>
    <property type="molecule type" value="Genomic_DNA"/>
</dbReference>
<evidence type="ECO:0000259" key="8">
    <source>
        <dbReference type="Pfam" id="PF21305"/>
    </source>
</evidence>
<organism evidence="9 10">
    <name type="scientific">Halarcobacter anaerophilus</name>
    <dbReference type="NCBI Taxonomy" id="877500"/>
    <lineage>
        <taxon>Bacteria</taxon>
        <taxon>Pseudomonadati</taxon>
        <taxon>Campylobacterota</taxon>
        <taxon>Epsilonproteobacteria</taxon>
        <taxon>Campylobacterales</taxon>
        <taxon>Arcobacteraceae</taxon>
        <taxon>Halarcobacter</taxon>
    </lineage>
</organism>
<dbReference type="OrthoDB" id="9775455at2"/>
<evidence type="ECO:0000256" key="6">
    <source>
        <dbReference type="SAM" id="SignalP"/>
    </source>
</evidence>
<comment type="similarity">
    <text evidence="5">Belongs to the bacterial secretin family.</text>
</comment>
<feature type="chain" id="PRO_5020525878" evidence="6">
    <location>
        <begin position="21"/>
        <end position="485"/>
    </location>
</feature>
<dbReference type="InterPro" id="IPR004846">
    <property type="entry name" value="T2SS/T3SS_dom"/>
</dbReference>
<keyword evidence="3 6" id="KW-0732">Signal</keyword>
<evidence type="ECO:0000313" key="10">
    <source>
        <dbReference type="Proteomes" id="UP000290191"/>
    </source>
</evidence>
<dbReference type="Gene3D" id="3.55.50.30">
    <property type="match status" value="1"/>
</dbReference>
<evidence type="ECO:0000256" key="4">
    <source>
        <dbReference type="ARBA" id="ARBA00023136"/>
    </source>
</evidence>
<feature type="domain" description="GspD-like N0" evidence="8">
    <location>
        <begin position="26"/>
        <end position="95"/>
    </location>
</feature>
<dbReference type="Gene3D" id="3.30.1370.120">
    <property type="match status" value="1"/>
</dbReference>
<evidence type="ECO:0000256" key="5">
    <source>
        <dbReference type="RuleBase" id="RU004003"/>
    </source>
</evidence>
<feature type="signal peptide" evidence="6">
    <location>
        <begin position="1"/>
        <end position="20"/>
    </location>
</feature>
<dbReference type="GO" id="GO:0015627">
    <property type="term" value="C:type II protein secretion system complex"/>
    <property type="evidence" value="ECO:0007669"/>
    <property type="project" value="TreeGrafter"/>
</dbReference>
<dbReference type="Proteomes" id="UP000290191">
    <property type="component" value="Unassembled WGS sequence"/>
</dbReference>
<dbReference type="AlphaFoldDB" id="A0A4Q0Y859"/>
<dbReference type="InterPro" id="IPR038591">
    <property type="entry name" value="NolW-like_sf"/>
</dbReference>
<dbReference type="PANTHER" id="PTHR30332">
    <property type="entry name" value="PROBABLE GENERAL SECRETION PATHWAY PROTEIN D"/>
    <property type="match status" value="1"/>
</dbReference>
<evidence type="ECO:0000256" key="2">
    <source>
        <dbReference type="ARBA" id="ARBA00022692"/>
    </source>
</evidence>
<dbReference type="RefSeq" id="WP_129081205.1">
    <property type="nucleotide sequence ID" value="NZ_CP041070.1"/>
</dbReference>
<keyword evidence="10" id="KW-1185">Reference proteome</keyword>
<name>A0A4Q0Y859_9BACT</name>
<accession>A0A4Q0Y859</accession>
<dbReference type="STRING" id="877500.GCA_000935065_02167"/>